<dbReference type="GO" id="GO:0005737">
    <property type="term" value="C:cytoplasm"/>
    <property type="evidence" value="ECO:0007669"/>
    <property type="project" value="TreeGrafter"/>
</dbReference>
<dbReference type="GO" id="GO:0005634">
    <property type="term" value="C:nucleus"/>
    <property type="evidence" value="ECO:0007669"/>
    <property type="project" value="TreeGrafter"/>
</dbReference>
<evidence type="ECO:0000256" key="11">
    <source>
        <dbReference type="SAM" id="MobiDB-lite"/>
    </source>
</evidence>
<dbReference type="SMART" id="SM00220">
    <property type="entry name" value="S_TKc"/>
    <property type="match status" value="1"/>
</dbReference>
<gene>
    <name evidence="13" type="ORF">SEMRO_1415_G270740.1</name>
</gene>
<dbReference type="Proteomes" id="UP001153069">
    <property type="component" value="Unassembled WGS sequence"/>
</dbReference>
<dbReference type="PANTHER" id="PTHR11042:SF160">
    <property type="entry name" value="EUKARYOTIC TRANSLATION INITIATION FACTOR 2-ALPHA KINASE 1"/>
    <property type="match status" value="1"/>
</dbReference>
<evidence type="ECO:0000256" key="9">
    <source>
        <dbReference type="ARBA" id="ARBA00048659"/>
    </source>
</evidence>
<feature type="compositionally biased region" description="Basic and acidic residues" evidence="11">
    <location>
        <begin position="28"/>
        <end position="37"/>
    </location>
</feature>
<dbReference type="Gene3D" id="1.10.510.10">
    <property type="entry name" value="Transferase(Phosphotransferase) domain 1"/>
    <property type="match status" value="1"/>
</dbReference>
<keyword evidence="7" id="KW-0652">Protein synthesis inhibitor</keyword>
<comment type="catalytic activity">
    <reaction evidence="10">
        <text>L-seryl-[protein] + ATP = O-phospho-L-seryl-[protein] + ADP + H(+)</text>
        <dbReference type="Rhea" id="RHEA:17989"/>
        <dbReference type="Rhea" id="RHEA-COMP:9863"/>
        <dbReference type="Rhea" id="RHEA-COMP:11604"/>
        <dbReference type="ChEBI" id="CHEBI:15378"/>
        <dbReference type="ChEBI" id="CHEBI:29999"/>
        <dbReference type="ChEBI" id="CHEBI:30616"/>
        <dbReference type="ChEBI" id="CHEBI:83421"/>
        <dbReference type="ChEBI" id="CHEBI:456216"/>
        <dbReference type="EC" id="2.7.11.1"/>
    </reaction>
    <physiologicalReaction direction="left-to-right" evidence="10">
        <dbReference type="Rhea" id="RHEA:17990"/>
    </physiologicalReaction>
</comment>
<feature type="region of interest" description="Disordered" evidence="11">
    <location>
        <begin position="1"/>
        <end position="55"/>
    </location>
</feature>
<protein>
    <recommendedName>
        <fullName evidence="1">non-specific serine/threonine protein kinase</fullName>
        <ecNumber evidence="1">2.7.11.1</ecNumber>
    </recommendedName>
</protein>
<evidence type="ECO:0000256" key="6">
    <source>
        <dbReference type="ARBA" id="ARBA00022840"/>
    </source>
</evidence>
<keyword evidence="6" id="KW-0067">ATP-binding</keyword>
<evidence type="ECO:0000313" key="13">
    <source>
        <dbReference type="EMBL" id="CAB9523429.1"/>
    </source>
</evidence>
<organism evidence="13 14">
    <name type="scientific">Seminavis robusta</name>
    <dbReference type="NCBI Taxonomy" id="568900"/>
    <lineage>
        <taxon>Eukaryota</taxon>
        <taxon>Sar</taxon>
        <taxon>Stramenopiles</taxon>
        <taxon>Ochrophyta</taxon>
        <taxon>Bacillariophyta</taxon>
        <taxon>Bacillariophyceae</taxon>
        <taxon>Bacillariophycidae</taxon>
        <taxon>Naviculales</taxon>
        <taxon>Naviculaceae</taxon>
        <taxon>Seminavis</taxon>
    </lineage>
</organism>
<comment type="caution">
    <text evidence="13">The sequence shown here is derived from an EMBL/GenBank/DDBJ whole genome shotgun (WGS) entry which is preliminary data.</text>
</comment>
<comment type="catalytic activity">
    <reaction evidence="9">
        <text>L-threonyl-[protein] + ATP = O-phospho-L-threonyl-[protein] + ADP + H(+)</text>
        <dbReference type="Rhea" id="RHEA:46608"/>
        <dbReference type="Rhea" id="RHEA-COMP:11060"/>
        <dbReference type="Rhea" id="RHEA-COMP:11605"/>
        <dbReference type="ChEBI" id="CHEBI:15378"/>
        <dbReference type="ChEBI" id="CHEBI:30013"/>
        <dbReference type="ChEBI" id="CHEBI:30616"/>
        <dbReference type="ChEBI" id="CHEBI:61977"/>
        <dbReference type="ChEBI" id="CHEBI:456216"/>
        <dbReference type="EC" id="2.7.11.1"/>
    </reaction>
    <physiologicalReaction direction="left-to-right" evidence="9">
        <dbReference type="Rhea" id="RHEA:46609"/>
    </physiologicalReaction>
</comment>
<dbReference type="PANTHER" id="PTHR11042">
    <property type="entry name" value="EUKARYOTIC TRANSLATION INITIATION FACTOR 2-ALPHA KINASE EIF2-ALPHA KINASE -RELATED"/>
    <property type="match status" value="1"/>
</dbReference>
<feature type="compositionally biased region" description="Acidic residues" evidence="11">
    <location>
        <begin position="1"/>
        <end position="12"/>
    </location>
</feature>
<evidence type="ECO:0000313" key="14">
    <source>
        <dbReference type="Proteomes" id="UP001153069"/>
    </source>
</evidence>
<feature type="domain" description="Protein kinase" evidence="12">
    <location>
        <begin position="151"/>
        <end position="364"/>
    </location>
</feature>
<dbReference type="PROSITE" id="PS00108">
    <property type="entry name" value="PROTEIN_KINASE_ST"/>
    <property type="match status" value="1"/>
</dbReference>
<comment type="similarity">
    <text evidence="8">Belongs to the protein kinase superfamily. Ser/Thr protein kinase family. GCN2 subfamily.</text>
</comment>
<dbReference type="OrthoDB" id="10252354at2759"/>
<keyword evidence="3" id="KW-0808">Transferase</keyword>
<dbReference type="InterPro" id="IPR008271">
    <property type="entry name" value="Ser/Thr_kinase_AS"/>
</dbReference>
<proteinExistence type="inferred from homology"/>
<name>A0A9N8EQJ5_9STRA</name>
<dbReference type="InterPro" id="IPR011009">
    <property type="entry name" value="Kinase-like_dom_sf"/>
</dbReference>
<evidence type="ECO:0000256" key="7">
    <source>
        <dbReference type="ARBA" id="ARBA00023193"/>
    </source>
</evidence>
<feature type="compositionally biased region" description="Polar residues" evidence="11">
    <location>
        <begin position="40"/>
        <end position="55"/>
    </location>
</feature>
<dbReference type="InterPro" id="IPR000719">
    <property type="entry name" value="Prot_kinase_dom"/>
</dbReference>
<dbReference type="EC" id="2.7.11.1" evidence="1"/>
<evidence type="ECO:0000259" key="12">
    <source>
        <dbReference type="PROSITE" id="PS50011"/>
    </source>
</evidence>
<dbReference type="InterPro" id="IPR050339">
    <property type="entry name" value="CC_SR_Kinase"/>
</dbReference>
<dbReference type="EMBL" id="CAICTM010001413">
    <property type="protein sequence ID" value="CAB9523429.1"/>
    <property type="molecule type" value="Genomic_DNA"/>
</dbReference>
<keyword evidence="14" id="KW-1185">Reference proteome</keyword>
<dbReference type="CDD" id="cd14014">
    <property type="entry name" value="STKc_PknB_like"/>
    <property type="match status" value="1"/>
</dbReference>
<dbReference type="GO" id="GO:0004694">
    <property type="term" value="F:eukaryotic translation initiation factor 2alpha kinase activity"/>
    <property type="evidence" value="ECO:0007669"/>
    <property type="project" value="TreeGrafter"/>
</dbReference>
<dbReference type="GO" id="GO:0005524">
    <property type="term" value="F:ATP binding"/>
    <property type="evidence" value="ECO:0007669"/>
    <property type="project" value="UniProtKB-KW"/>
</dbReference>
<dbReference type="PROSITE" id="PS50011">
    <property type="entry name" value="PROTEIN_KINASE_DOM"/>
    <property type="match status" value="1"/>
</dbReference>
<dbReference type="Pfam" id="PF00069">
    <property type="entry name" value="Pkinase"/>
    <property type="match status" value="1"/>
</dbReference>
<keyword evidence="5 13" id="KW-0418">Kinase</keyword>
<accession>A0A9N8EQJ5</accession>
<evidence type="ECO:0000256" key="1">
    <source>
        <dbReference type="ARBA" id="ARBA00012513"/>
    </source>
</evidence>
<evidence type="ECO:0000256" key="5">
    <source>
        <dbReference type="ARBA" id="ARBA00022777"/>
    </source>
</evidence>
<evidence type="ECO:0000256" key="2">
    <source>
        <dbReference type="ARBA" id="ARBA00022527"/>
    </source>
</evidence>
<sequence length="364" mass="40148">MSSFISDDEEEVNTISSKEDWESQSSNNRRDLEERLQASRRPNSATAQQSFGGSELWNYSQAAPGQRSGAVQGQGILRRLNNTNNAKPSARRDEFPLSKEQFKSLSDDAKIKAYLELKREYYRQLHSLPNSQFVAPELGIEAKGSFESENSGVCSLLDQGGFGTVYRAVDSIDKKEVALKIIMLRSDIDAKAAKNECRIHARLPNHDQIVCHYSLRFVSVLKNGGRETSALITMELCKEGSLKRYLDPNTVASSVAGLSARLRQSFLILGDCMDGLAAMHALRYVHRDLKPANILLVKDGATGFLRAKLGDFGLSAEVGTKPVSGGTPFFSAPEQFQRETVCKTSADVYSLGAVFFVTFRSPVC</sequence>
<dbReference type="AlphaFoldDB" id="A0A9N8EQJ5"/>
<evidence type="ECO:0000256" key="10">
    <source>
        <dbReference type="ARBA" id="ARBA00048977"/>
    </source>
</evidence>
<reference evidence="13" key="1">
    <citation type="submission" date="2020-06" db="EMBL/GenBank/DDBJ databases">
        <authorList>
            <consortium name="Plant Systems Biology data submission"/>
        </authorList>
    </citation>
    <scope>NUCLEOTIDE SEQUENCE</scope>
    <source>
        <strain evidence="13">D6</strain>
    </source>
</reference>
<dbReference type="GO" id="GO:0017148">
    <property type="term" value="P:negative regulation of translation"/>
    <property type="evidence" value="ECO:0007669"/>
    <property type="project" value="UniProtKB-KW"/>
</dbReference>
<evidence type="ECO:0000256" key="4">
    <source>
        <dbReference type="ARBA" id="ARBA00022741"/>
    </source>
</evidence>
<keyword evidence="4" id="KW-0547">Nucleotide-binding</keyword>
<evidence type="ECO:0000256" key="8">
    <source>
        <dbReference type="ARBA" id="ARBA00037982"/>
    </source>
</evidence>
<dbReference type="SUPFAM" id="SSF56112">
    <property type="entry name" value="Protein kinase-like (PK-like)"/>
    <property type="match status" value="1"/>
</dbReference>
<keyword evidence="2" id="KW-0723">Serine/threonine-protein kinase</keyword>
<evidence type="ECO:0000256" key="3">
    <source>
        <dbReference type="ARBA" id="ARBA00022679"/>
    </source>
</evidence>